<dbReference type="InterPro" id="IPR039424">
    <property type="entry name" value="SBP_5"/>
</dbReference>
<evidence type="ECO:0000313" key="8">
    <source>
        <dbReference type="Proteomes" id="UP000612808"/>
    </source>
</evidence>
<dbReference type="GO" id="GO:0015833">
    <property type="term" value="P:peptide transport"/>
    <property type="evidence" value="ECO:0007669"/>
    <property type="project" value="TreeGrafter"/>
</dbReference>
<comment type="caution">
    <text evidence="7">The sequence shown here is derived from an EMBL/GenBank/DDBJ whole genome shotgun (WGS) entry which is preliminary data.</text>
</comment>
<reference evidence="7" key="1">
    <citation type="submission" date="2021-01" db="EMBL/GenBank/DDBJ databases">
        <title>Whole genome shotgun sequence of Actinocatenispora rupis NBRC 107355.</title>
        <authorList>
            <person name="Komaki H."/>
            <person name="Tamura T."/>
        </authorList>
    </citation>
    <scope>NUCLEOTIDE SEQUENCE</scope>
    <source>
        <strain evidence="7">NBRC 107355</strain>
    </source>
</reference>
<organism evidence="7 8">
    <name type="scientific">Actinocatenispora rupis</name>
    <dbReference type="NCBI Taxonomy" id="519421"/>
    <lineage>
        <taxon>Bacteria</taxon>
        <taxon>Bacillati</taxon>
        <taxon>Actinomycetota</taxon>
        <taxon>Actinomycetes</taxon>
        <taxon>Micromonosporales</taxon>
        <taxon>Micromonosporaceae</taxon>
        <taxon>Actinocatenispora</taxon>
    </lineage>
</organism>
<name>A0A8J3JA34_9ACTN</name>
<dbReference type="GO" id="GO:1904680">
    <property type="term" value="F:peptide transmembrane transporter activity"/>
    <property type="evidence" value="ECO:0007669"/>
    <property type="project" value="TreeGrafter"/>
</dbReference>
<evidence type="ECO:0000313" key="7">
    <source>
        <dbReference type="EMBL" id="GID12208.1"/>
    </source>
</evidence>
<keyword evidence="8" id="KW-1185">Reference proteome</keyword>
<evidence type="ECO:0000256" key="4">
    <source>
        <dbReference type="ARBA" id="ARBA00022729"/>
    </source>
</evidence>
<keyword evidence="3" id="KW-0813">Transport</keyword>
<evidence type="ECO:0000256" key="1">
    <source>
        <dbReference type="ARBA" id="ARBA00004196"/>
    </source>
</evidence>
<comment type="similarity">
    <text evidence="2">Belongs to the bacterial solute-binding protein 5 family.</text>
</comment>
<dbReference type="PANTHER" id="PTHR30290">
    <property type="entry name" value="PERIPLASMIC BINDING COMPONENT OF ABC TRANSPORTER"/>
    <property type="match status" value="1"/>
</dbReference>
<feature type="domain" description="Solute-binding protein family 5" evidence="6">
    <location>
        <begin position="97"/>
        <end position="434"/>
    </location>
</feature>
<protein>
    <submittedName>
        <fullName evidence="7">Peptide ABC transporter substrate-binding protein</fullName>
    </submittedName>
</protein>
<accession>A0A8J3JA34</accession>
<dbReference type="Gene3D" id="3.40.190.10">
    <property type="entry name" value="Periplasmic binding protein-like II"/>
    <property type="match status" value="1"/>
</dbReference>
<evidence type="ECO:0000256" key="5">
    <source>
        <dbReference type="SAM" id="MobiDB-lite"/>
    </source>
</evidence>
<sequence>MSDHDGAQGPAPRSTSGLSRRTFTVGVLMTAGGLAVGGCDFGGGGGGSSSSTPSGALDVGETSAPTSIDPTKGGGESKTFFEPAYDPLIYLAGDGSLKPRLATSWKYLDSTNRSFEMTLRKGVVFSDGAPLNAAAVKANIEYAKSAGTQVSPFMTTISTVSAVDDHTVQLHLSESHPLLPLLFSQQYFAGNMISPKAIATPDKLAKNTYGAGQYVLSSGQTTTGDHYTYVKNGKYWQPGQVQYEKVVVKVLPNENTALAALKTGQVDAVHGSYAIADAAKSASLTVAASPSIVMGIQLNDRGGTLSRPLADVRVRQALNYAVDRAKLAKALFGQYGIATEQPAAPGQDGYNDSTVYHYDPAQARHLLSAAGYAGGFTLPVVISSGNPYGTNLLQAMGEQFAKVGVKLSIQTKVQAQFFPSLDKYPASIMGWGVAPIYFMGRNLWLRDAVGMNPFHSTDPTVERLDRQATAAHGEAQASLDRQIVRRLVDLAWFVPVVLSPQFLFTRTSVHTGAEKGEPLPSVYAWQHSG</sequence>
<dbReference type="AlphaFoldDB" id="A0A8J3JA34"/>
<dbReference type="Proteomes" id="UP000612808">
    <property type="component" value="Unassembled WGS sequence"/>
</dbReference>
<dbReference type="InterPro" id="IPR000914">
    <property type="entry name" value="SBP_5_dom"/>
</dbReference>
<dbReference type="SUPFAM" id="SSF53850">
    <property type="entry name" value="Periplasmic binding protein-like II"/>
    <property type="match status" value="1"/>
</dbReference>
<evidence type="ECO:0000259" key="6">
    <source>
        <dbReference type="Pfam" id="PF00496"/>
    </source>
</evidence>
<gene>
    <name evidence="7" type="ORF">Aru02nite_30970</name>
</gene>
<evidence type="ECO:0000256" key="3">
    <source>
        <dbReference type="ARBA" id="ARBA00022448"/>
    </source>
</evidence>
<dbReference type="GO" id="GO:0030313">
    <property type="term" value="C:cell envelope"/>
    <property type="evidence" value="ECO:0007669"/>
    <property type="project" value="UniProtKB-SubCell"/>
</dbReference>
<feature type="region of interest" description="Disordered" evidence="5">
    <location>
        <begin position="45"/>
        <end position="78"/>
    </location>
</feature>
<evidence type="ECO:0000256" key="2">
    <source>
        <dbReference type="ARBA" id="ARBA00005695"/>
    </source>
</evidence>
<dbReference type="EMBL" id="BOMB01000017">
    <property type="protein sequence ID" value="GID12208.1"/>
    <property type="molecule type" value="Genomic_DNA"/>
</dbReference>
<keyword evidence="4" id="KW-0732">Signal</keyword>
<comment type="subcellular location">
    <subcellularLocation>
        <location evidence="1">Cell envelope</location>
    </subcellularLocation>
</comment>
<dbReference type="RefSeq" id="WP_203658194.1">
    <property type="nucleotide sequence ID" value="NZ_BAAAZM010000009.1"/>
</dbReference>
<dbReference type="Pfam" id="PF00496">
    <property type="entry name" value="SBP_bac_5"/>
    <property type="match status" value="1"/>
</dbReference>
<proteinExistence type="inferred from homology"/>
<dbReference type="Gene3D" id="3.10.105.10">
    <property type="entry name" value="Dipeptide-binding Protein, Domain 3"/>
    <property type="match status" value="1"/>
</dbReference>
<dbReference type="PANTHER" id="PTHR30290:SF10">
    <property type="entry name" value="PERIPLASMIC OLIGOPEPTIDE-BINDING PROTEIN-RELATED"/>
    <property type="match status" value="1"/>
</dbReference>